<feature type="transmembrane region" description="Helical" evidence="6">
    <location>
        <begin position="178"/>
        <end position="195"/>
    </location>
</feature>
<proteinExistence type="inferred from homology"/>
<dbReference type="RefSeq" id="WP_081169149.1">
    <property type="nucleotide sequence ID" value="NZ_LWBP01000204.1"/>
</dbReference>
<feature type="transmembrane region" description="Helical" evidence="6">
    <location>
        <begin position="207"/>
        <end position="223"/>
    </location>
</feature>
<dbReference type="PANTHER" id="PTHR30238">
    <property type="entry name" value="MEMBRANE BOUND PREDICTED REDOX MODULATOR"/>
    <property type="match status" value="1"/>
</dbReference>
<dbReference type="InterPro" id="IPR005496">
    <property type="entry name" value="Integral_membrane_TerC"/>
</dbReference>
<dbReference type="GO" id="GO:0016020">
    <property type="term" value="C:membrane"/>
    <property type="evidence" value="ECO:0007669"/>
    <property type="project" value="UniProtKB-SubCell"/>
</dbReference>
<feature type="transmembrane region" description="Helical" evidence="6">
    <location>
        <begin position="149"/>
        <end position="166"/>
    </location>
</feature>
<dbReference type="EMBL" id="LWBP01000204">
    <property type="protein sequence ID" value="OQP56149.1"/>
    <property type="molecule type" value="Genomic_DNA"/>
</dbReference>
<feature type="transmembrane region" description="Helical" evidence="6">
    <location>
        <begin position="42"/>
        <end position="62"/>
    </location>
</feature>
<comment type="caution">
    <text evidence="7">The sequence shown here is derived from an EMBL/GenBank/DDBJ whole genome shotgun (WGS) entry which is preliminary data.</text>
</comment>
<gene>
    <name evidence="7" type="ORF">A4R26_26945</name>
</gene>
<evidence type="ECO:0000256" key="5">
    <source>
        <dbReference type="ARBA" id="ARBA00023136"/>
    </source>
</evidence>
<reference evidence="8" key="1">
    <citation type="submission" date="2016-04" db="EMBL/GenBank/DDBJ databases">
        <authorList>
            <person name="Chen L."/>
            <person name="Zhuang W."/>
            <person name="Wang G."/>
        </authorList>
    </citation>
    <scope>NUCLEOTIDE SEQUENCE [LARGE SCALE GENOMIC DNA]</scope>
    <source>
        <strain evidence="8">208</strain>
    </source>
</reference>
<evidence type="ECO:0000256" key="2">
    <source>
        <dbReference type="ARBA" id="ARBA00007511"/>
    </source>
</evidence>
<dbReference type="AlphaFoldDB" id="A0A1V9FCQ0"/>
<evidence type="ECO:0000313" key="8">
    <source>
        <dbReference type="Proteomes" id="UP000192276"/>
    </source>
</evidence>
<feature type="transmembrane region" description="Helical" evidence="6">
    <location>
        <begin position="82"/>
        <end position="101"/>
    </location>
</feature>
<evidence type="ECO:0000256" key="3">
    <source>
        <dbReference type="ARBA" id="ARBA00022692"/>
    </source>
</evidence>
<keyword evidence="5 6" id="KW-0472">Membrane</keyword>
<dbReference type="OrthoDB" id="9805314at2"/>
<dbReference type="PANTHER" id="PTHR30238:SF4">
    <property type="entry name" value="SLL1022 PROTEIN"/>
    <property type="match status" value="1"/>
</dbReference>
<evidence type="ECO:0000256" key="6">
    <source>
        <dbReference type="SAM" id="Phobius"/>
    </source>
</evidence>
<name>A0A1V9FCQ0_9BACT</name>
<dbReference type="STRING" id="550983.A4R26_26945"/>
<organism evidence="7 8">
    <name type="scientific">Niastella populi</name>
    <dbReference type="NCBI Taxonomy" id="550983"/>
    <lineage>
        <taxon>Bacteria</taxon>
        <taxon>Pseudomonadati</taxon>
        <taxon>Bacteroidota</taxon>
        <taxon>Chitinophagia</taxon>
        <taxon>Chitinophagales</taxon>
        <taxon>Chitinophagaceae</taxon>
        <taxon>Niastella</taxon>
    </lineage>
</organism>
<evidence type="ECO:0008006" key="9">
    <source>
        <dbReference type="Google" id="ProtNLM"/>
    </source>
</evidence>
<evidence type="ECO:0000313" key="7">
    <source>
        <dbReference type="EMBL" id="OQP56149.1"/>
    </source>
</evidence>
<keyword evidence="4 6" id="KW-1133">Transmembrane helix</keyword>
<feature type="transmembrane region" description="Helical" evidence="6">
    <location>
        <begin position="122"/>
        <end position="143"/>
    </location>
</feature>
<feature type="transmembrane region" description="Helical" evidence="6">
    <location>
        <begin position="6"/>
        <end position="30"/>
    </location>
</feature>
<keyword evidence="8" id="KW-1185">Reference proteome</keyword>
<accession>A0A1V9FCQ0</accession>
<protein>
    <recommendedName>
        <fullName evidence="9">Tellurium resistance protein TerC</fullName>
    </recommendedName>
</protein>
<comment type="subcellular location">
    <subcellularLocation>
        <location evidence="1">Membrane</location>
        <topology evidence="1">Multi-pass membrane protein</topology>
    </subcellularLocation>
</comment>
<dbReference type="Pfam" id="PF03741">
    <property type="entry name" value="TerC"/>
    <property type="match status" value="1"/>
</dbReference>
<keyword evidence="3 6" id="KW-0812">Transmembrane</keyword>
<evidence type="ECO:0000256" key="1">
    <source>
        <dbReference type="ARBA" id="ARBA00004141"/>
    </source>
</evidence>
<dbReference type="Proteomes" id="UP000192276">
    <property type="component" value="Unassembled WGS sequence"/>
</dbReference>
<comment type="similarity">
    <text evidence="2">Belongs to the TerC family.</text>
</comment>
<evidence type="ECO:0000256" key="4">
    <source>
        <dbReference type="ARBA" id="ARBA00022989"/>
    </source>
</evidence>
<sequence length="255" mass="28397">MELVVALLTLILLEVVLGIDNIIFISIVTARLPVQQQKKGRRLGLILAMVMRLLLLAAISWVLKLQGDLFRIFNNGISTKDLILIAGGLFLLYKSASEIYHKMEGETGDKSKEIKVTSFSSAIGQILVLDLVFSVDSIITAIGMVDEPWVMYVAVIVSVGIMLFAAEPVSKFVNNHPAFKMLALSFLLLIGFSLIGEGLGLHIPKGYIYFSMAFALLVDIFQMRMNRQKKTEKVETREHYFPGEAEKVKGVFNNE</sequence>